<sequence length="357" mass="41055">MAKSTKSKQRRLANDQRRAAQPRLQQHKSKLKLQKPPAASNPACYLLRLPRELRDAIFDLGDLLPKRRMIQVFRDRHFVPDEDDVSEDSDDSDRDPEIEAMKEAMRRLPRQMSPEVKIDLFQVCRQLRAEALEFLCDNNAFNFQFCPGAGKKAQRDGFHKPHDAMILLQPHFIEFLELIRYMRIDICQEGVDFCGTRLTKHLARHAHRLEKLTIWSCEFDEDGFEDGRPAVLFLKHLADIKSLKVIRISQNYTDIGFIARKLAGHVGCRVEYVCDGGGHREGECRDLPESRKENFPCVGGPPHVDKTTREEQNGYQVMACELMPTYLYLIYHVKLAFEAGVEVGGQNTESQAGEMDI</sequence>
<protein>
    <recommendedName>
        <fullName evidence="4">F-box domain-containing protein</fullName>
    </recommendedName>
</protein>
<feature type="compositionally biased region" description="Basic residues" evidence="1">
    <location>
        <begin position="1"/>
        <end position="11"/>
    </location>
</feature>
<evidence type="ECO:0000256" key="1">
    <source>
        <dbReference type="SAM" id="MobiDB-lite"/>
    </source>
</evidence>
<dbReference type="AlphaFoldDB" id="A0AAE0CZT4"/>
<evidence type="ECO:0000313" key="3">
    <source>
        <dbReference type="Proteomes" id="UP001281614"/>
    </source>
</evidence>
<gene>
    <name evidence="2" type="ORF">CKAH01_08747</name>
</gene>
<accession>A0AAE0CZT4</accession>
<organism evidence="2 3">
    <name type="scientific">Colletotrichum kahawae</name>
    <name type="common">Coffee berry disease fungus</name>
    <dbReference type="NCBI Taxonomy" id="34407"/>
    <lineage>
        <taxon>Eukaryota</taxon>
        <taxon>Fungi</taxon>
        <taxon>Dikarya</taxon>
        <taxon>Ascomycota</taxon>
        <taxon>Pezizomycotina</taxon>
        <taxon>Sordariomycetes</taxon>
        <taxon>Hypocreomycetidae</taxon>
        <taxon>Glomerellales</taxon>
        <taxon>Glomerellaceae</taxon>
        <taxon>Colletotrichum</taxon>
        <taxon>Colletotrichum gloeosporioides species complex</taxon>
    </lineage>
</organism>
<proteinExistence type="predicted"/>
<feature type="region of interest" description="Disordered" evidence="1">
    <location>
        <begin position="1"/>
        <end position="37"/>
    </location>
</feature>
<evidence type="ECO:0008006" key="4">
    <source>
        <dbReference type="Google" id="ProtNLM"/>
    </source>
</evidence>
<reference evidence="2" key="1">
    <citation type="submission" date="2023-02" db="EMBL/GenBank/DDBJ databases">
        <title>Colletotrichum kahawae CIFC_Que2 genome sequencing and assembly.</title>
        <authorList>
            <person name="Baroncelli R."/>
        </authorList>
    </citation>
    <scope>NUCLEOTIDE SEQUENCE</scope>
    <source>
        <strain evidence="2">CIFC_Que2</strain>
    </source>
</reference>
<name>A0AAE0CZT4_COLKA</name>
<evidence type="ECO:0000313" key="2">
    <source>
        <dbReference type="EMBL" id="KAK2731875.1"/>
    </source>
</evidence>
<comment type="caution">
    <text evidence="2">The sequence shown here is derived from an EMBL/GenBank/DDBJ whole genome shotgun (WGS) entry which is preliminary data.</text>
</comment>
<keyword evidence="3" id="KW-1185">Reference proteome</keyword>
<dbReference type="Proteomes" id="UP001281614">
    <property type="component" value="Unassembled WGS sequence"/>
</dbReference>
<dbReference type="EMBL" id="VYYT01000555">
    <property type="protein sequence ID" value="KAK2731875.1"/>
    <property type="molecule type" value="Genomic_DNA"/>
</dbReference>